<reference evidence="7 8" key="1">
    <citation type="journal article" date="2018" name="Proc. Natl. Acad. Sci. U.S.A.">
        <title>Draft genome sequence of Camellia sinensis var. sinensis provides insights into the evolution of the tea genome and tea quality.</title>
        <authorList>
            <person name="Wei C."/>
            <person name="Yang H."/>
            <person name="Wang S."/>
            <person name="Zhao J."/>
            <person name="Liu C."/>
            <person name="Gao L."/>
            <person name="Xia E."/>
            <person name="Lu Y."/>
            <person name="Tai Y."/>
            <person name="She G."/>
            <person name="Sun J."/>
            <person name="Cao H."/>
            <person name="Tong W."/>
            <person name="Gao Q."/>
            <person name="Li Y."/>
            <person name="Deng W."/>
            <person name="Jiang X."/>
            <person name="Wang W."/>
            <person name="Chen Q."/>
            <person name="Zhang S."/>
            <person name="Li H."/>
            <person name="Wu J."/>
            <person name="Wang P."/>
            <person name="Li P."/>
            <person name="Shi C."/>
            <person name="Zheng F."/>
            <person name="Jian J."/>
            <person name="Huang B."/>
            <person name="Shan D."/>
            <person name="Shi M."/>
            <person name="Fang C."/>
            <person name="Yue Y."/>
            <person name="Li F."/>
            <person name="Li D."/>
            <person name="Wei S."/>
            <person name="Han B."/>
            <person name="Jiang C."/>
            <person name="Yin Y."/>
            <person name="Xia T."/>
            <person name="Zhang Z."/>
            <person name="Bennetzen J.L."/>
            <person name="Zhao S."/>
            <person name="Wan X."/>
        </authorList>
    </citation>
    <scope>NUCLEOTIDE SEQUENCE [LARGE SCALE GENOMIC DNA]</scope>
    <source>
        <strain evidence="8">cv. Shuchazao</strain>
        <tissue evidence="7">Leaf</tissue>
    </source>
</reference>
<evidence type="ECO:0000256" key="6">
    <source>
        <dbReference type="SAM" id="MobiDB-lite"/>
    </source>
</evidence>
<keyword evidence="8" id="KW-1185">Reference proteome</keyword>
<dbReference type="InterPro" id="IPR015300">
    <property type="entry name" value="DNA-bd_pseudobarrel_sf"/>
</dbReference>
<feature type="region of interest" description="Disordered" evidence="6">
    <location>
        <begin position="124"/>
        <end position="188"/>
    </location>
</feature>
<feature type="compositionally biased region" description="Gly residues" evidence="6">
    <location>
        <begin position="156"/>
        <end position="173"/>
    </location>
</feature>
<accession>A0A4S4E9I9</accession>
<organism evidence="7 8">
    <name type="scientific">Camellia sinensis var. sinensis</name>
    <name type="common">China tea</name>
    <dbReference type="NCBI Taxonomy" id="542762"/>
    <lineage>
        <taxon>Eukaryota</taxon>
        <taxon>Viridiplantae</taxon>
        <taxon>Streptophyta</taxon>
        <taxon>Embryophyta</taxon>
        <taxon>Tracheophyta</taxon>
        <taxon>Spermatophyta</taxon>
        <taxon>Magnoliopsida</taxon>
        <taxon>eudicotyledons</taxon>
        <taxon>Gunneridae</taxon>
        <taxon>Pentapetalae</taxon>
        <taxon>asterids</taxon>
        <taxon>Ericales</taxon>
        <taxon>Theaceae</taxon>
        <taxon>Camellia</taxon>
    </lineage>
</organism>
<dbReference type="CDD" id="cd10017">
    <property type="entry name" value="B3_DNA"/>
    <property type="match status" value="1"/>
</dbReference>
<dbReference type="GO" id="GO:0003677">
    <property type="term" value="F:DNA binding"/>
    <property type="evidence" value="ECO:0007669"/>
    <property type="project" value="UniProtKB-KW"/>
</dbReference>
<evidence type="ECO:0000256" key="5">
    <source>
        <dbReference type="ARBA" id="ARBA00023242"/>
    </source>
</evidence>
<dbReference type="Gene3D" id="2.40.330.10">
    <property type="entry name" value="DNA-binding pseudobarrel domain"/>
    <property type="match status" value="1"/>
</dbReference>
<sequence>MDVIFFYKTLSRLHDKHFIIEHVKRGEAETDNNPTEFKLENFLFKQQLTSGYVSDNRLKLPKEEMINHFPAIEIPPGIRLNFTDARNEDWTMTIFFAKVLDTYIILDGWEGFVNKHRGEAASVAEAEAGTASHDGELGGAKKDGNGGNRANKGGRNHGGSNGGGGDGGGGQSRGDGSPRKEKITCYWT</sequence>
<evidence type="ECO:0000256" key="2">
    <source>
        <dbReference type="ARBA" id="ARBA00023015"/>
    </source>
</evidence>
<dbReference type="InterPro" id="IPR003340">
    <property type="entry name" value="B3_DNA-bd"/>
</dbReference>
<keyword evidence="5" id="KW-0539">Nucleus</keyword>
<proteinExistence type="predicted"/>
<evidence type="ECO:0000313" key="8">
    <source>
        <dbReference type="Proteomes" id="UP000306102"/>
    </source>
</evidence>
<dbReference type="EMBL" id="SDRB02006334">
    <property type="protein sequence ID" value="THG12792.1"/>
    <property type="molecule type" value="Genomic_DNA"/>
</dbReference>
<evidence type="ECO:0000256" key="4">
    <source>
        <dbReference type="ARBA" id="ARBA00023163"/>
    </source>
</evidence>
<dbReference type="SUPFAM" id="SSF101936">
    <property type="entry name" value="DNA-binding pseudobarrel domain"/>
    <property type="match status" value="1"/>
</dbReference>
<feature type="compositionally biased region" description="Basic and acidic residues" evidence="6">
    <location>
        <begin position="133"/>
        <end position="144"/>
    </location>
</feature>
<keyword evidence="3" id="KW-0238">DNA-binding</keyword>
<dbReference type="GO" id="GO:0005634">
    <property type="term" value="C:nucleus"/>
    <property type="evidence" value="ECO:0007669"/>
    <property type="project" value="UniProtKB-SubCell"/>
</dbReference>
<protein>
    <recommendedName>
        <fullName evidence="9">TF-B3 domain-containing protein</fullName>
    </recommendedName>
</protein>
<dbReference type="AlphaFoldDB" id="A0A4S4E9I9"/>
<feature type="compositionally biased region" description="Basic and acidic residues" evidence="6">
    <location>
        <begin position="176"/>
        <end position="188"/>
    </location>
</feature>
<evidence type="ECO:0008006" key="9">
    <source>
        <dbReference type="Google" id="ProtNLM"/>
    </source>
</evidence>
<keyword evidence="4" id="KW-0804">Transcription</keyword>
<evidence type="ECO:0000313" key="7">
    <source>
        <dbReference type="EMBL" id="THG12792.1"/>
    </source>
</evidence>
<comment type="caution">
    <text evidence="7">The sequence shown here is derived from an EMBL/GenBank/DDBJ whole genome shotgun (WGS) entry which is preliminary data.</text>
</comment>
<evidence type="ECO:0000256" key="3">
    <source>
        <dbReference type="ARBA" id="ARBA00023125"/>
    </source>
</evidence>
<keyword evidence="2" id="KW-0805">Transcription regulation</keyword>
<name>A0A4S4E9I9_CAMSN</name>
<comment type="subcellular location">
    <subcellularLocation>
        <location evidence="1">Nucleus</location>
    </subcellularLocation>
</comment>
<evidence type="ECO:0000256" key="1">
    <source>
        <dbReference type="ARBA" id="ARBA00004123"/>
    </source>
</evidence>
<gene>
    <name evidence="7" type="ORF">TEA_009717</name>
</gene>
<dbReference type="Proteomes" id="UP000306102">
    <property type="component" value="Unassembled WGS sequence"/>
</dbReference>